<proteinExistence type="predicted"/>
<reference evidence="3 4" key="1">
    <citation type="journal article" date="2022" name="Microbiol. Resour. Announc.">
        <title>Complete Genome Sequence of Mesorhizobium ciceri Strain R30, a Rhizobium Used as a Commercial Inoculant for Chickpea in Argentina.</title>
        <authorList>
            <person name="Foresto E."/>
            <person name="Revale S."/>
            <person name="Primo E."/>
            <person name="Nievas F."/>
            <person name="Carezzano E."/>
            <person name="Puente M."/>
            <person name="Alzari P."/>
            <person name="Mart M."/>
            <person name="Ben-Assaya M."/>
            <person name="Mornico D."/>
            <person name="Santoro M."/>
            <person name="Mart F."/>
            <person name="Giordano W."/>
            <person name="Bogino P."/>
        </authorList>
    </citation>
    <scope>NUCLEOTIDE SEQUENCE [LARGE SCALE GENOMIC DNA]</scope>
    <source>
        <strain evidence="3 4">R30</strain>
    </source>
</reference>
<sequence length="527" mass="57124">MGAEAWARIAGATAAGDAGFRARLDQLEATQRSLLRRLLEANPATVFGGDHNFANVASAESFRDLVPIRGYEALSPYINRVVAGEENVLTAEPVRFIEQTGGSSGGAKYIPYTDTGLQAYTDCLYPWMSELIRRRPGVAQGHSYFALSPVGRGASERVGARRLGSPVPFAYFGALRDSLIQVSAVPMDLRLLSDFAEWQRQTCLHLLAAEDLSLIWVWSPTYLTEILRAMQRDAESLLPELADRLGAVRPADVVRRRIAALEGALGSSQLSAIWPRLDTISCWTDASSNGFAAALQAQFRHVFIQSKGLMSTEAAVSFPYGDGSGCILASQSGFFEFVDDSGANYFAWQLEAGLTYRLIVTTGSGLYRYDTQDMVEVTGFTGDTPRLRFSGRIGMVSDLCGEKLTEAFVVRSLAEAGLDHRTYSLLVAVATPHPHYRLFVETGPGPAVEVLGGGLDHALKANPQYEYARRIGQLGPLRTTGVDDLYGRLKRHRMKGGTSIAGMKAPVLLTRSDAALLAALGADKEDA</sequence>
<organism evidence="3 4">
    <name type="scientific">Mesorhizobium ciceri</name>
    <dbReference type="NCBI Taxonomy" id="39645"/>
    <lineage>
        <taxon>Bacteria</taxon>
        <taxon>Pseudomonadati</taxon>
        <taxon>Pseudomonadota</taxon>
        <taxon>Alphaproteobacteria</taxon>
        <taxon>Hyphomicrobiales</taxon>
        <taxon>Phyllobacteriaceae</taxon>
        <taxon>Mesorhizobium</taxon>
    </lineage>
</organism>
<keyword evidence="4" id="KW-1185">Reference proteome</keyword>
<dbReference type="InterPro" id="IPR004993">
    <property type="entry name" value="GH3"/>
</dbReference>
<dbReference type="Pfam" id="PF03321">
    <property type="entry name" value="GH3"/>
    <property type="match status" value="1"/>
</dbReference>
<name>A0AB38TI76_9HYPH</name>
<evidence type="ECO:0000259" key="1">
    <source>
        <dbReference type="Pfam" id="PF23571"/>
    </source>
</evidence>
<dbReference type="PANTHER" id="PTHR31901:SF9">
    <property type="entry name" value="GH3 DOMAIN-CONTAINING PROTEIN"/>
    <property type="match status" value="1"/>
</dbReference>
<dbReference type="Pfam" id="PF23572">
    <property type="entry name" value="GH3_C"/>
    <property type="match status" value="1"/>
</dbReference>
<feature type="domain" description="GH3 middle" evidence="1">
    <location>
        <begin position="327"/>
        <end position="392"/>
    </location>
</feature>
<evidence type="ECO:0000313" key="3">
    <source>
        <dbReference type="EMBL" id="UTU54558.1"/>
    </source>
</evidence>
<evidence type="ECO:0000313" key="4">
    <source>
        <dbReference type="Proteomes" id="UP001060070"/>
    </source>
</evidence>
<feature type="domain" description="GH3 C-terminal" evidence="2">
    <location>
        <begin position="415"/>
        <end position="510"/>
    </location>
</feature>
<protein>
    <submittedName>
        <fullName evidence="3">GH3 auxin-responsive promoter family protein</fullName>
    </submittedName>
</protein>
<dbReference type="PANTHER" id="PTHR31901">
    <property type="entry name" value="GH3 DOMAIN-CONTAINING PROTEIN"/>
    <property type="match status" value="1"/>
</dbReference>
<accession>A0AB38TI76</accession>
<dbReference type="EMBL" id="CP088147">
    <property type="protein sequence ID" value="UTU54558.1"/>
    <property type="molecule type" value="Genomic_DNA"/>
</dbReference>
<dbReference type="GO" id="GO:0005737">
    <property type="term" value="C:cytoplasm"/>
    <property type="evidence" value="ECO:0007669"/>
    <property type="project" value="TreeGrafter"/>
</dbReference>
<dbReference type="Pfam" id="PF23571">
    <property type="entry name" value="GH3_M"/>
    <property type="match status" value="1"/>
</dbReference>
<dbReference type="Proteomes" id="UP001060070">
    <property type="component" value="Chromosome"/>
</dbReference>
<dbReference type="InterPro" id="IPR055378">
    <property type="entry name" value="GH3_C"/>
</dbReference>
<evidence type="ECO:0000259" key="2">
    <source>
        <dbReference type="Pfam" id="PF23572"/>
    </source>
</evidence>
<gene>
    <name evidence="3" type="ORF">LRP29_14695</name>
</gene>
<dbReference type="RefSeq" id="WP_024503929.1">
    <property type="nucleotide sequence ID" value="NZ_CP088147.1"/>
</dbReference>
<dbReference type="InterPro" id="IPR055377">
    <property type="entry name" value="GH3_M"/>
</dbReference>
<dbReference type="AlphaFoldDB" id="A0AB38TI76"/>
<dbReference type="GO" id="GO:0016881">
    <property type="term" value="F:acid-amino acid ligase activity"/>
    <property type="evidence" value="ECO:0007669"/>
    <property type="project" value="TreeGrafter"/>
</dbReference>